<dbReference type="KEGG" id="cheb:HH215_11600"/>
<dbReference type="AlphaFoldDB" id="A0A7Z2VIB6"/>
<feature type="domain" description="Molybdopterin-guanine dinucleotide biosynthesis protein B (MobB)" evidence="1">
    <location>
        <begin position="3"/>
        <end position="130"/>
    </location>
</feature>
<dbReference type="InterPro" id="IPR004435">
    <property type="entry name" value="MobB_dom"/>
</dbReference>
<dbReference type="Pfam" id="PF03205">
    <property type="entry name" value="MobB"/>
    <property type="match status" value="1"/>
</dbReference>
<dbReference type="NCBIfam" id="TIGR00176">
    <property type="entry name" value="mobB"/>
    <property type="match status" value="1"/>
</dbReference>
<accession>A0A7Z2VIB6</accession>
<dbReference type="GO" id="GO:0005525">
    <property type="term" value="F:GTP binding"/>
    <property type="evidence" value="ECO:0007669"/>
    <property type="project" value="InterPro"/>
</dbReference>
<name>A0A7Z2VIB6_9BACL</name>
<dbReference type="Gene3D" id="3.40.50.300">
    <property type="entry name" value="P-loop containing nucleotide triphosphate hydrolases"/>
    <property type="match status" value="1"/>
</dbReference>
<sequence>MRIIQIVGYKNSGKTTLTCELVRELGKQGRRVGTLKHDAHDFEPDVPGKDSWKHRQAGAHITAITSPSRTAWVQEQSTPIEKLVSRMESQSVDFLIIEGFKTASYPKIVLLRSEEDEELLALPNIVAVVVRESNASIEEMTNNRSVPLFVQPDTLSFGPLIEYVTNRS</sequence>
<dbReference type="InterPro" id="IPR027417">
    <property type="entry name" value="P-loop_NTPase"/>
</dbReference>
<reference evidence="2 3" key="1">
    <citation type="submission" date="2020-04" db="EMBL/GenBank/DDBJ databases">
        <title>Genome sequencing of novel species.</title>
        <authorList>
            <person name="Heo J."/>
            <person name="Kim S.-J."/>
            <person name="Kim J.-S."/>
            <person name="Hong S.-B."/>
            <person name="Kwon S.-W."/>
        </authorList>
    </citation>
    <scope>NUCLEOTIDE SEQUENCE [LARGE SCALE GENOMIC DNA]</scope>
    <source>
        <strain evidence="2 3">MFER-1</strain>
    </source>
</reference>
<dbReference type="GO" id="GO:0006777">
    <property type="term" value="P:Mo-molybdopterin cofactor biosynthetic process"/>
    <property type="evidence" value="ECO:0007669"/>
    <property type="project" value="InterPro"/>
</dbReference>
<dbReference type="PANTHER" id="PTHR40072">
    <property type="entry name" value="MOLYBDOPTERIN-GUANINE DINUCLEOTIDE BIOSYNTHESIS ADAPTER PROTEIN-RELATED"/>
    <property type="match status" value="1"/>
</dbReference>
<dbReference type="InterPro" id="IPR052539">
    <property type="entry name" value="MGD_biosynthesis_adapter"/>
</dbReference>
<keyword evidence="3" id="KW-1185">Reference proteome</keyword>
<evidence type="ECO:0000313" key="2">
    <source>
        <dbReference type="EMBL" id="QJD83756.1"/>
    </source>
</evidence>
<organism evidence="2 3">
    <name type="scientific">Cohnella herbarum</name>
    <dbReference type="NCBI Taxonomy" id="2728023"/>
    <lineage>
        <taxon>Bacteria</taxon>
        <taxon>Bacillati</taxon>
        <taxon>Bacillota</taxon>
        <taxon>Bacilli</taxon>
        <taxon>Bacillales</taxon>
        <taxon>Paenibacillaceae</taxon>
        <taxon>Cohnella</taxon>
    </lineage>
</organism>
<dbReference type="CDD" id="cd03116">
    <property type="entry name" value="MobB"/>
    <property type="match status" value="1"/>
</dbReference>
<evidence type="ECO:0000259" key="1">
    <source>
        <dbReference type="Pfam" id="PF03205"/>
    </source>
</evidence>
<protein>
    <submittedName>
        <fullName evidence="2">Molybdopterin-guanine dinucleotide biosynthesis protein B</fullName>
    </submittedName>
</protein>
<dbReference type="SUPFAM" id="SSF52540">
    <property type="entry name" value="P-loop containing nucleoside triphosphate hydrolases"/>
    <property type="match status" value="1"/>
</dbReference>
<proteinExistence type="predicted"/>
<evidence type="ECO:0000313" key="3">
    <source>
        <dbReference type="Proteomes" id="UP000502248"/>
    </source>
</evidence>
<gene>
    <name evidence="2" type="primary">mobB</name>
    <name evidence="2" type="ORF">HH215_11600</name>
</gene>
<dbReference type="RefSeq" id="WP_169280045.1">
    <property type="nucleotide sequence ID" value="NZ_CP051680.1"/>
</dbReference>
<dbReference type="PANTHER" id="PTHR40072:SF1">
    <property type="entry name" value="MOLYBDOPTERIN-GUANINE DINUCLEOTIDE BIOSYNTHESIS ADAPTER PROTEIN"/>
    <property type="match status" value="1"/>
</dbReference>
<dbReference type="Proteomes" id="UP000502248">
    <property type="component" value="Chromosome"/>
</dbReference>
<dbReference type="EMBL" id="CP051680">
    <property type="protein sequence ID" value="QJD83756.1"/>
    <property type="molecule type" value="Genomic_DNA"/>
</dbReference>